<keyword evidence="3" id="KW-1185">Reference proteome</keyword>
<dbReference type="PANTHER" id="PTHR37829:SF3">
    <property type="entry name" value="PROTEIN JAYE-RELATED"/>
    <property type="match status" value="1"/>
</dbReference>
<dbReference type="Pfam" id="PF04865">
    <property type="entry name" value="Baseplate_J"/>
    <property type="match status" value="1"/>
</dbReference>
<protein>
    <submittedName>
        <fullName evidence="2">Baseplate J-like protein</fullName>
    </submittedName>
</protein>
<dbReference type="InterPro" id="IPR052399">
    <property type="entry name" value="Phage_Baseplate_Assmbl_Protein"/>
</dbReference>
<accession>A0A7H1NR82</accession>
<feature type="domain" description="Baseplate protein J-like barrel" evidence="1">
    <location>
        <begin position="147"/>
        <end position="221"/>
    </location>
</feature>
<dbReference type="KEGG" id="ebla:JGUZn3_10640"/>
<reference evidence="2 3" key="1">
    <citation type="submission" date="2020-08" db="EMBL/GenBank/DDBJ databases">
        <title>Complete genome sequence of Entomobacter blattae G55GP.</title>
        <authorList>
            <person name="Poehlein A."/>
            <person name="Guzman J."/>
            <person name="Daniel R."/>
            <person name="Vilcinskas A."/>
        </authorList>
    </citation>
    <scope>NUCLEOTIDE SEQUENCE [LARGE SCALE GENOMIC DNA]</scope>
    <source>
        <strain evidence="2 3">G55GP</strain>
    </source>
</reference>
<organism evidence="2 3">
    <name type="scientific">Entomobacter blattae</name>
    <dbReference type="NCBI Taxonomy" id="2762277"/>
    <lineage>
        <taxon>Bacteria</taxon>
        <taxon>Pseudomonadati</taxon>
        <taxon>Pseudomonadota</taxon>
        <taxon>Alphaproteobacteria</taxon>
        <taxon>Acetobacterales</taxon>
        <taxon>Acetobacteraceae</taxon>
        <taxon>Entomobacter</taxon>
    </lineage>
</organism>
<evidence type="ECO:0000313" key="3">
    <source>
        <dbReference type="Proteomes" id="UP000516349"/>
    </source>
</evidence>
<dbReference type="AlphaFoldDB" id="A0A7H1NR82"/>
<dbReference type="RefSeq" id="WP_203414623.1">
    <property type="nucleotide sequence ID" value="NZ_CP060244.1"/>
</dbReference>
<proteinExistence type="predicted"/>
<sequence>MSPLVNSDLVNSDLVNSDEQVVNSEQARAIAAVSPTTSVPAPRFTRQGLVIPTEAELLAGVIADINGAFGNTLSFFDQSNRFLLSRPQGQIATTQTAILNDAYGLLQYYVNQIDPTVAEGKMQDAIGKIYFLYRKPALATRVVCLCRGAAGTVIPQGAKARDHAGNVYRATQSGTISVATSTVEIEFAAEELGPLECPAGTLTQIYQIIPGWDSIINQQEGIIGQNVESRAQFEARRRESSAHNALNTVSSLVGTLRQVEGVRDAYVVDNPSALPVVKGGVTLKPHSLYICVSGGKDSAIAQAIWQKKPPGCDMTGNTNVTIVDDQNGYAPPLPQYSITFQRALPVRIAIRVEMAVSSSHPDSAEELIKAAVYNNFNGIDGSEHLRIGSVIYGSRFYAAIQALGVWANISLVGVARDGGDFSVSVSTDITEYPTLSMDDIEVIFP</sequence>
<dbReference type="InterPro" id="IPR006949">
    <property type="entry name" value="Barrel_Baseplate_J-like"/>
</dbReference>
<dbReference type="Proteomes" id="UP000516349">
    <property type="component" value="Chromosome"/>
</dbReference>
<dbReference type="EMBL" id="CP060244">
    <property type="protein sequence ID" value="QNT78292.1"/>
    <property type="molecule type" value="Genomic_DNA"/>
</dbReference>
<gene>
    <name evidence="2" type="ORF">JGUZn3_10640</name>
</gene>
<dbReference type="PANTHER" id="PTHR37829">
    <property type="entry name" value="PHAGE-LIKE ELEMENT PBSX PROTEIN XKDT"/>
    <property type="match status" value="1"/>
</dbReference>
<name>A0A7H1NR82_9PROT</name>
<evidence type="ECO:0000259" key="1">
    <source>
        <dbReference type="Pfam" id="PF04865"/>
    </source>
</evidence>
<evidence type="ECO:0000313" key="2">
    <source>
        <dbReference type="EMBL" id="QNT78292.1"/>
    </source>
</evidence>